<comment type="caution">
    <text evidence="3">The sequence shown here is derived from an EMBL/GenBank/DDBJ whole genome shotgun (WGS) entry which is preliminary data.</text>
</comment>
<feature type="region of interest" description="Disordered" evidence="2">
    <location>
        <begin position="291"/>
        <end position="327"/>
    </location>
</feature>
<keyword evidence="4" id="KW-1185">Reference proteome</keyword>
<dbReference type="Gramene" id="GBG64629">
    <property type="protein sequence ID" value="GBG64629"/>
    <property type="gene ID" value="CBR_g45685"/>
</dbReference>
<name>A0A388K3Q1_CHABU</name>
<keyword evidence="1" id="KW-0175">Coiled coil</keyword>
<feature type="coiled-coil region" evidence="1">
    <location>
        <begin position="23"/>
        <end position="75"/>
    </location>
</feature>
<organism evidence="3 4">
    <name type="scientific">Chara braunii</name>
    <name type="common">Braun's stonewort</name>
    <dbReference type="NCBI Taxonomy" id="69332"/>
    <lineage>
        <taxon>Eukaryota</taxon>
        <taxon>Viridiplantae</taxon>
        <taxon>Streptophyta</taxon>
        <taxon>Charophyceae</taxon>
        <taxon>Charales</taxon>
        <taxon>Characeae</taxon>
        <taxon>Chara</taxon>
    </lineage>
</organism>
<evidence type="ECO:0000313" key="4">
    <source>
        <dbReference type="Proteomes" id="UP000265515"/>
    </source>
</evidence>
<evidence type="ECO:0000256" key="2">
    <source>
        <dbReference type="SAM" id="MobiDB-lite"/>
    </source>
</evidence>
<dbReference type="AlphaFoldDB" id="A0A388K3Q1"/>
<sequence length="327" mass="36434">MGARLDKRLEKVCPQLKGNGEGETSANDELIQLKKENERLKKLLLGDGKGEEDRLMGLQREIADLRRQVAEKKSTEDDIFVLRLRVEIDTLRGQSIRAREEVEMWKGEALRPGNKRGSCAVDTPSCPARGTLKPRWTDNLRDIDKWKQEYIKMKEMHRAASSEAEVLKAKRANAEAEVIKLQEQMDKLAATGEGENAVGRGTDLKSRLEAVVTRSIRKGKKATPMRGEGGSKTDATGEANERFAFIEEQKKALRQYKKSGLGNLCKEAGLKLGMVEPMIADLAEYRANKALRADKGKEKVGQVEVVSDDSPSRNEASATDNDRSVEL</sequence>
<accession>A0A388K3Q1</accession>
<evidence type="ECO:0000256" key="1">
    <source>
        <dbReference type="SAM" id="Coils"/>
    </source>
</evidence>
<gene>
    <name evidence="3" type="ORF">CBR_g45685</name>
</gene>
<feature type="compositionally biased region" description="Basic and acidic residues" evidence="2">
    <location>
        <begin position="291"/>
        <end position="301"/>
    </location>
</feature>
<feature type="coiled-coil region" evidence="1">
    <location>
        <begin position="157"/>
        <end position="191"/>
    </location>
</feature>
<protein>
    <submittedName>
        <fullName evidence="3">Uncharacterized protein</fullName>
    </submittedName>
</protein>
<evidence type="ECO:0000313" key="3">
    <source>
        <dbReference type="EMBL" id="GBG64629.1"/>
    </source>
</evidence>
<proteinExistence type="predicted"/>
<reference evidence="3 4" key="1">
    <citation type="journal article" date="2018" name="Cell">
        <title>The Chara Genome: Secondary Complexity and Implications for Plant Terrestrialization.</title>
        <authorList>
            <person name="Nishiyama T."/>
            <person name="Sakayama H."/>
            <person name="Vries J.D."/>
            <person name="Buschmann H."/>
            <person name="Saint-Marcoux D."/>
            <person name="Ullrich K.K."/>
            <person name="Haas F.B."/>
            <person name="Vanderstraeten L."/>
            <person name="Becker D."/>
            <person name="Lang D."/>
            <person name="Vosolsobe S."/>
            <person name="Rombauts S."/>
            <person name="Wilhelmsson P.K.I."/>
            <person name="Janitza P."/>
            <person name="Kern R."/>
            <person name="Heyl A."/>
            <person name="Rumpler F."/>
            <person name="Villalobos L.I.A.C."/>
            <person name="Clay J.M."/>
            <person name="Skokan R."/>
            <person name="Toyoda A."/>
            <person name="Suzuki Y."/>
            <person name="Kagoshima H."/>
            <person name="Schijlen E."/>
            <person name="Tajeshwar N."/>
            <person name="Catarino B."/>
            <person name="Hetherington A.J."/>
            <person name="Saltykova A."/>
            <person name="Bonnot C."/>
            <person name="Breuninger H."/>
            <person name="Symeonidi A."/>
            <person name="Radhakrishnan G.V."/>
            <person name="Van Nieuwerburgh F."/>
            <person name="Deforce D."/>
            <person name="Chang C."/>
            <person name="Karol K.G."/>
            <person name="Hedrich R."/>
            <person name="Ulvskov P."/>
            <person name="Glockner G."/>
            <person name="Delwiche C.F."/>
            <person name="Petrasek J."/>
            <person name="Van de Peer Y."/>
            <person name="Friml J."/>
            <person name="Beilby M."/>
            <person name="Dolan L."/>
            <person name="Kohara Y."/>
            <person name="Sugano S."/>
            <person name="Fujiyama A."/>
            <person name="Delaux P.-M."/>
            <person name="Quint M."/>
            <person name="TheiBen G."/>
            <person name="Hagemann M."/>
            <person name="Harholt J."/>
            <person name="Dunand C."/>
            <person name="Zachgo S."/>
            <person name="Langdale J."/>
            <person name="Maumus F."/>
            <person name="Straeten D.V.D."/>
            <person name="Gould S.B."/>
            <person name="Rensing S.A."/>
        </authorList>
    </citation>
    <scope>NUCLEOTIDE SEQUENCE [LARGE SCALE GENOMIC DNA]</scope>
    <source>
        <strain evidence="3 4">S276</strain>
    </source>
</reference>
<dbReference type="EMBL" id="BFEA01000052">
    <property type="protein sequence ID" value="GBG64629.1"/>
    <property type="molecule type" value="Genomic_DNA"/>
</dbReference>
<dbReference type="Proteomes" id="UP000265515">
    <property type="component" value="Unassembled WGS sequence"/>
</dbReference>